<dbReference type="InParanoid" id="A0A5C3PK97"/>
<accession>A0A5C3PK97</accession>
<reference evidence="3 4" key="1">
    <citation type="journal article" date="2019" name="Nat. Ecol. Evol.">
        <title>Megaphylogeny resolves global patterns of mushroom evolution.</title>
        <authorList>
            <person name="Varga T."/>
            <person name="Krizsan K."/>
            <person name="Foldi C."/>
            <person name="Dima B."/>
            <person name="Sanchez-Garcia M."/>
            <person name="Sanchez-Ramirez S."/>
            <person name="Szollosi G.J."/>
            <person name="Szarkandi J.G."/>
            <person name="Papp V."/>
            <person name="Albert L."/>
            <person name="Andreopoulos W."/>
            <person name="Angelini C."/>
            <person name="Antonin V."/>
            <person name="Barry K.W."/>
            <person name="Bougher N.L."/>
            <person name="Buchanan P."/>
            <person name="Buyck B."/>
            <person name="Bense V."/>
            <person name="Catcheside P."/>
            <person name="Chovatia M."/>
            <person name="Cooper J."/>
            <person name="Damon W."/>
            <person name="Desjardin D."/>
            <person name="Finy P."/>
            <person name="Geml J."/>
            <person name="Haridas S."/>
            <person name="Hughes K."/>
            <person name="Justo A."/>
            <person name="Karasinski D."/>
            <person name="Kautmanova I."/>
            <person name="Kiss B."/>
            <person name="Kocsube S."/>
            <person name="Kotiranta H."/>
            <person name="LaButti K.M."/>
            <person name="Lechner B.E."/>
            <person name="Liimatainen K."/>
            <person name="Lipzen A."/>
            <person name="Lukacs Z."/>
            <person name="Mihaltcheva S."/>
            <person name="Morgado L.N."/>
            <person name="Niskanen T."/>
            <person name="Noordeloos M.E."/>
            <person name="Ohm R.A."/>
            <person name="Ortiz-Santana B."/>
            <person name="Ovrebo C."/>
            <person name="Racz N."/>
            <person name="Riley R."/>
            <person name="Savchenko A."/>
            <person name="Shiryaev A."/>
            <person name="Soop K."/>
            <person name="Spirin V."/>
            <person name="Szebenyi C."/>
            <person name="Tomsovsky M."/>
            <person name="Tulloss R.E."/>
            <person name="Uehling J."/>
            <person name="Grigoriev I.V."/>
            <person name="Vagvolgyi C."/>
            <person name="Papp T."/>
            <person name="Martin F.M."/>
            <person name="Miettinen O."/>
            <person name="Hibbett D.S."/>
            <person name="Nagy L.G."/>
        </authorList>
    </citation>
    <scope>NUCLEOTIDE SEQUENCE [LARGE SCALE GENOMIC DNA]</scope>
    <source>
        <strain evidence="3 4">HHB13444</strain>
    </source>
</reference>
<evidence type="ECO:0000256" key="2">
    <source>
        <dbReference type="SAM" id="SignalP"/>
    </source>
</evidence>
<evidence type="ECO:0000313" key="3">
    <source>
        <dbReference type="EMBL" id="TFK89966.1"/>
    </source>
</evidence>
<name>A0A5C3PK97_9APHY</name>
<evidence type="ECO:0000256" key="1">
    <source>
        <dbReference type="SAM" id="MobiDB-lite"/>
    </source>
</evidence>
<dbReference type="Proteomes" id="UP000308197">
    <property type="component" value="Unassembled WGS sequence"/>
</dbReference>
<keyword evidence="4" id="KW-1185">Reference proteome</keyword>
<sequence length="300" mass="30720">MPAVSRTVFLGLQAAALLAAVGPSLAPLSVVAAPVPMSHIADYASQPPARTNATLPQVQDLSTSQPGKDDTVVDHTPSDAPSLVRRQSLLDLDGLATALQGLLSGVPDLGPFLDSNQLLITLKNILEALRQLRALNDVGQQKGLENYDPSNGLETVLKTFVNDVKYLMNDVTGLVEKLDPPLGQLLGRIVYLVKCIVDAVLDTAENVTDGIISNGLVAELQALLAQLSADGLSMGGGDGLSADGVPANGAIAEGMPTSGLPVDGLPGGGLPVGGLPVDGLPGLRRTLGYAVRLGIKGLAV</sequence>
<evidence type="ECO:0000313" key="4">
    <source>
        <dbReference type="Proteomes" id="UP000308197"/>
    </source>
</evidence>
<dbReference type="EMBL" id="ML211059">
    <property type="protein sequence ID" value="TFK89966.1"/>
    <property type="molecule type" value="Genomic_DNA"/>
</dbReference>
<feature type="compositionally biased region" description="Basic and acidic residues" evidence="1">
    <location>
        <begin position="67"/>
        <end position="77"/>
    </location>
</feature>
<feature type="signal peptide" evidence="2">
    <location>
        <begin position="1"/>
        <end position="26"/>
    </location>
</feature>
<feature type="region of interest" description="Disordered" evidence="1">
    <location>
        <begin position="48"/>
        <end position="79"/>
    </location>
</feature>
<organism evidence="3 4">
    <name type="scientific">Polyporus arcularius HHB13444</name>
    <dbReference type="NCBI Taxonomy" id="1314778"/>
    <lineage>
        <taxon>Eukaryota</taxon>
        <taxon>Fungi</taxon>
        <taxon>Dikarya</taxon>
        <taxon>Basidiomycota</taxon>
        <taxon>Agaricomycotina</taxon>
        <taxon>Agaricomycetes</taxon>
        <taxon>Polyporales</taxon>
        <taxon>Polyporaceae</taxon>
        <taxon>Polyporus</taxon>
    </lineage>
</organism>
<proteinExistence type="predicted"/>
<keyword evidence="2" id="KW-0732">Signal</keyword>
<gene>
    <name evidence="3" type="ORF">K466DRAFT_597325</name>
</gene>
<dbReference type="AlphaFoldDB" id="A0A5C3PK97"/>
<protein>
    <submittedName>
        <fullName evidence="3">Uncharacterized protein</fullName>
    </submittedName>
</protein>
<feature type="compositionally biased region" description="Polar residues" evidence="1">
    <location>
        <begin position="48"/>
        <end position="66"/>
    </location>
</feature>
<feature type="chain" id="PRO_5022775675" evidence="2">
    <location>
        <begin position="27"/>
        <end position="300"/>
    </location>
</feature>